<dbReference type="GO" id="GO:0046872">
    <property type="term" value="F:metal ion binding"/>
    <property type="evidence" value="ECO:0007669"/>
    <property type="project" value="UniProtKB-KW"/>
</dbReference>
<accession>A0A4R9LZ01</accession>
<reference evidence="4" key="1">
    <citation type="journal article" date="2019" name="PLoS Negl. Trop. Dis.">
        <title>Revisiting the worldwide diversity of Leptospira species in the environment.</title>
        <authorList>
            <person name="Vincent A.T."/>
            <person name="Schiettekatte O."/>
            <person name="Bourhy P."/>
            <person name="Veyrier F.J."/>
            <person name="Picardeau M."/>
        </authorList>
    </citation>
    <scope>NUCLEOTIDE SEQUENCE [LARGE SCALE GENOMIC DNA]</scope>
    <source>
        <strain evidence="4">201300427</strain>
    </source>
</reference>
<dbReference type="Gene3D" id="1.20.120.450">
    <property type="entry name" value="dinb family like domain"/>
    <property type="match status" value="1"/>
</dbReference>
<dbReference type="InterPro" id="IPR007837">
    <property type="entry name" value="DinB"/>
</dbReference>
<protein>
    <submittedName>
        <fullName evidence="4">Damage-inducible protein DinB</fullName>
    </submittedName>
</protein>
<comment type="similarity">
    <text evidence="1">Belongs to the DinB family.</text>
</comment>
<keyword evidence="2 3" id="KW-0479">Metal-binding</keyword>
<sequence length="169" mass="19561">MDAKEHLLTLARYHQWATGHLFLHIQGIPDEDYKKDFGLFFKSIHGTLNHLLVAERLWYNRFAENFSPVVSLDSEVEPDRSRLKEVAIKESGKWETFIKSLKEIPDKLEYSTMRGFQANLPYVLTLAHVFNHGTHHRGQIIAAITAMGYSSPEIDLVYMLQAEERMNTT</sequence>
<name>A0A4R9LZ01_9LEPT</name>
<dbReference type="PANTHER" id="PTHR37302">
    <property type="entry name" value="SLR1116 PROTEIN"/>
    <property type="match status" value="1"/>
</dbReference>
<dbReference type="Proteomes" id="UP000298058">
    <property type="component" value="Unassembled WGS sequence"/>
</dbReference>
<evidence type="ECO:0000256" key="3">
    <source>
        <dbReference type="PIRSR" id="PIRSR607837-1"/>
    </source>
</evidence>
<evidence type="ECO:0000313" key="4">
    <source>
        <dbReference type="EMBL" id="TGN19624.1"/>
    </source>
</evidence>
<dbReference type="PANTHER" id="PTHR37302:SF1">
    <property type="entry name" value="PROTEIN DINB"/>
    <property type="match status" value="1"/>
</dbReference>
<dbReference type="SUPFAM" id="SSF109854">
    <property type="entry name" value="DinB/YfiT-like putative metalloenzymes"/>
    <property type="match status" value="1"/>
</dbReference>
<evidence type="ECO:0000256" key="2">
    <source>
        <dbReference type="ARBA" id="ARBA00022723"/>
    </source>
</evidence>
<dbReference type="RefSeq" id="WP_135759940.1">
    <property type="nucleotide sequence ID" value="NZ_RQHW01000028.1"/>
</dbReference>
<dbReference type="OrthoDB" id="119432at2"/>
<dbReference type="EMBL" id="RQHW01000028">
    <property type="protein sequence ID" value="TGN19624.1"/>
    <property type="molecule type" value="Genomic_DNA"/>
</dbReference>
<feature type="binding site" evidence="3">
    <location>
        <position position="136"/>
    </location>
    <ligand>
        <name>a divalent metal cation</name>
        <dbReference type="ChEBI" id="CHEBI:60240"/>
    </ligand>
</feature>
<proteinExistence type="inferred from homology"/>
<dbReference type="Pfam" id="PF05163">
    <property type="entry name" value="DinB"/>
    <property type="match status" value="1"/>
</dbReference>
<feature type="binding site" evidence="3">
    <location>
        <position position="50"/>
    </location>
    <ligand>
        <name>a divalent metal cation</name>
        <dbReference type="ChEBI" id="CHEBI:60240"/>
    </ligand>
</feature>
<evidence type="ECO:0000313" key="5">
    <source>
        <dbReference type="Proteomes" id="UP000298058"/>
    </source>
</evidence>
<comment type="caution">
    <text evidence="4">The sequence shown here is derived from an EMBL/GenBank/DDBJ whole genome shotgun (WGS) entry which is preliminary data.</text>
</comment>
<dbReference type="AlphaFoldDB" id="A0A4R9LZ01"/>
<evidence type="ECO:0000256" key="1">
    <source>
        <dbReference type="ARBA" id="ARBA00008635"/>
    </source>
</evidence>
<feature type="binding site" evidence="3">
    <location>
        <position position="132"/>
    </location>
    <ligand>
        <name>a divalent metal cation</name>
        <dbReference type="ChEBI" id="CHEBI:60240"/>
    </ligand>
</feature>
<keyword evidence="5" id="KW-1185">Reference proteome</keyword>
<dbReference type="InterPro" id="IPR034660">
    <property type="entry name" value="DinB/YfiT-like"/>
</dbReference>
<organism evidence="4 5">
    <name type="scientific">Leptospira idonii</name>
    <dbReference type="NCBI Taxonomy" id="1193500"/>
    <lineage>
        <taxon>Bacteria</taxon>
        <taxon>Pseudomonadati</taxon>
        <taxon>Spirochaetota</taxon>
        <taxon>Spirochaetia</taxon>
        <taxon>Leptospirales</taxon>
        <taxon>Leptospiraceae</taxon>
        <taxon>Leptospira</taxon>
    </lineage>
</organism>
<gene>
    <name evidence="4" type="ORF">EHS15_07510</name>
</gene>